<dbReference type="AlphaFoldDB" id="A0A2P6QLQ0"/>
<dbReference type="SMART" id="SM00256">
    <property type="entry name" value="FBOX"/>
    <property type="match status" value="1"/>
</dbReference>
<dbReference type="Gene3D" id="1.20.1280.50">
    <property type="match status" value="1"/>
</dbReference>
<evidence type="ECO:0000313" key="2">
    <source>
        <dbReference type="EMBL" id="PRQ35079.1"/>
    </source>
</evidence>
<dbReference type="InterPro" id="IPR050796">
    <property type="entry name" value="SCF_F-box_component"/>
</dbReference>
<sequence length="422" mass="48094">MSMSKTQEESFDLHEDVIVKILCRLPVKSLIRFTCVSKRWRSIIISDPQFGKSHLQLASQQGSLCQKVLICIYPTDKTVEGRIPNRFEDNMPWFPSRFQSLEGYSSVNNLTFPSEEKSQRVMASCNGLVLLGESYKSYFKNLSIWNPSTGFFRKIPAPSFGVEMTKSTEEKKNCSFLYHGFGQVSSTDDYKLVFTKPALGDFVEVHVFSLRANVWKVIKSPSSLTGWIDGQGAVSNGAIHWVNYPTGGKIEPTMVAFDLAEEEFRQVPLPVFNQNEDDTHVTCVRTHVLLGGCLGVWSADPYGYRTFWVMREYDVPESWVKLIQLGRDDLPDEFTSCPSWEPSFVTEGGTVMIKLLGKERRFITEDGTVYMIKLPGKNELVWIDCHQEENTVCRAHYRLEEVPECTIFDITVYDETLVSVPE</sequence>
<dbReference type="InterPro" id="IPR001810">
    <property type="entry name" value="F-box_dom"/>
</dbReference>
<dbReference type="NCBIfam" id="TIGR01640">
    <property type="entry name" value="F_box_assoc_1"/>
    <property type="match status" value="1"/>
</dbReference>
<dbReference type="PANTHER" id="PTHR31672:SF13">
    <property type="entry name" value="F-BOX PROTEIN CPR30-LIKE"/>
    <property type="match status" value="1"/>
</dbReference>
<feature type="domain" description="F-box" evidence="1">
    <location>
        <begin position="7"/>
        <end position="53"/>
    </location>
</feature>
<dbReference type="STRING" id="74649.A0A2P6QLQ0"/>
<dbReference type="Gramene" id="PRQ35079">
    <property type="protein sequence ID" value="PRQ35079"/>
    <property type="gene ID" value="RchiOBHm_Chr5g0076101"/>
</dbReference>
<dbReference type="OrthoDB" id="3800738at2759"/>
<evidence type="ECO:0000313" key="3">
    <source>
        <dbReference type="Proteomes" id="UP000238479"/>
    </source>
</evidence>
<comment type="caution">
    <text evidence="2">The sequence shown here is derived from an EMBL/GenBank/DDBJ whole genome shotgun (WGS) entry which is preliminary data.</text>
</comment>
<dbReference type="Proteomes" id="UP000238479">
    <property type="component" value="Chromosome 5"/>
</dbReference>
<dbReference type="PROSITE" id="PS50181">
    <property type="entry name" value="FBOX"/>
    <property type="match status" value="1"/>
</dbReference>
<dbReference type="EMBL" id="PDCK01000043">
    <property type="protein sequence ID" value="PRQ35079.1"/>
    <property type="molecule type" value="Genomic_DNA"/>
</dbReference>
<evidence type="ECO:0000259" key="1">
    <source>
        <dbReference type="PROSITE" id="PS50181"/>
    </source>
</evidence>
<dbReference type="OMA" id="CTIFDIT"/>
<protein>
    <submittedName>
        <fullName evidence="2">Putative F-box domain-containing protein</fullName>
    </submittedName>
</protein>
<dbReference type="InterPro" id="IPR006527">
    <property type="entry name" value="F-box-assoc_dom_typ1"/>
</dbReference>
<keyword evidence="3" id="KW-1185">Reference proteome</keyword>
<dbReference type="Pfam" id="PF00646">
    <property type="entry name" value="F-box"/>
    <property type="match status" value="1"/>
</dbReference>
<dbReference type="SUPFAM" id="SSF81383">
    <property type="entry name" value="F-box domain"/>
    <property type="match status" value="1"/>
</dbReference>
<accession>A0A2P6QLQ0</accession>
<gene>
    <name evidence="2" type="ORF">RchiOBHm_Chr5g0076101</name>
</gene>
<proteinExistence type="predicted"/>
<dbReference type="InterPro" id="IPR017451">
    <property type="entry name" value="F-box-assoc_interact_dom"/>
</dbReference>
<name>A0A2P6QLQ0_ROSCH</name>
<reference evidence="2 3" key="1">
    <citation type="journal article" date="2018" name="Nat. Genet.">
        <title>The Rosa genome provides new insights in the design of modern roses.</title>
        <authorList>
            <person name="Bendahmane M."/>
        </authorList>
    </citation>
    <scope>NUCLEOTIDE SEQUENCE [LARGE SCALE GENOMIC DNA]</scope>
    <source>
        <strain evidence="3">cv. Old Blush</strain>
    </source>
</reference>
<dbReference type="InterPro" id="IPR036047">
    <property type="entry name" value="F-box-like_dom_sf"/>
</dbReference>
<dbReference type="Pfam" id="PF07734">
    <property type="entry name" value="FBA_1"/>
    <property type="match status" value="1"/>
</dbReference>
<dbReference type="PANTHER" id="PTHR31672">
    <property type="entry name" value="BNACNNG10540D PROTEIN"/>
    <property type="match status" value="1"/>
</dbReference>
<organism evidence="2 3">
    <name type="scientific">Rosa chinensis</name>
    <name type="common">China rose</name>
    <dbReference type="NCBI Taxonomy" id="74649"/>
    <lineage>
        <taxon>Eukaryota</taxon>
        <taxon>Viridiplantae</taxon>
        <taxon>Streptophyta</taxon>
        <taxon>Embryophyta</taxon>
        <taxon>Tracheophyta</taxon>
        <taxon>Spermatophyta</taxon>
        <taxon>Magnoliopsida</taxon>
        <taxon>eudicotyledons</taxon>
        <taxon>Gunneridae</taxon>
        <taxon>Pentapetalae</taxon>
        <taxon>rosids</taxon>
        <taxon>fabids</taxon>
        <taxon>Rosales</taxon>
        <taxon>Rosaceae</taxon>
        <taxon>Rosoideae</taxon>
        <taxon>Rosoideae incertae sedis</taxon>
        <taxon>Rosa</taxon>
    </lineage>
</organism>
<dbReference type="CDD" id="cd22157">
    <property type="entry name" value="F-box_AtFBW1-like"/>
    <property type="match status" value="1"/>
</dbReference>